<sequence>MGVGKQPNCFIKENLTSYSSHTFKFPTDASATNWNLEWEKAIRYSGHLGTTVLTVGVTVFTGGIAGIAIGSLAAIIKDELQAQIPYPRVNRGWSYEVIFKYDFKWSPHPWGQRELVQTMVTITKDHNQKEVSATSSERKYKLSELPDGCLLIRSHKLSPSAIISFATR</sequence>
<dbReference type="KEGG" id="slj:EGC82_08405"/>
<evidence type="ECO:0000313" key="2">
    <source>
        <dbReference type="EMBL" id="AZG72787.1"/>
    </source>
</evidence>
<name>A0A3G8LTK1_9GAMM</name>
<protein>
    <submittedName>
        <fullName evidence="2">Uncharacterized protein</fullName>
    </submittedName>
</protein>
<keyword evidence="1" id="KW-1133">Transmembrane helix</keyword>
<keyword evidence="1" id="KW-0472">Membrane</keyword>
<keyword evidence="3" id="KW-1185">Reference proteome</keyword>
<evidence type="ECO:0000313" key="3">
    <source>
        <dbReference type="Proteomes" id="UP000278035"/>
    </source>
</evidence>
<dbReference type="EMBL" id="CP034015">
    <property type="protein sequence ID" value="AZG72787.1"/>
    <property type="molecule type" value="Genomic_DNA"/>
</dbReference>
<dbReference type="Proteomes" id="UP000278035">
    <property type="component" value="Chromosome"/>
</dbReference>
<proteinExistence type="predicted"/>
<evidence type="ECO:0000256" key="1">
    <source>
        <dbReference type="SAM" id="Phobius"/>
    </source>
</evidence>
<feature type="transmembrane region" description="Helical" evidence="1">
    <location>
        <begin position="52"/>
        <end position="76"/>
    </location>
</feature>
<accession>A0A3G8LTK1</accession>
<reference evidence="3" key="1">
    <citation type="submission" date="2018-11" db="EMBL/GenBank/DDBJ databases">
        <title>Shewanella sp. M2.</title>
        <authorList>
            <person name="Hwang Y.J."/>
            <person name="Hwang C.Y."/>
        </authorList>
    </citation>
    <scope>NUCLEOTIDE SEQUENCE [LARGE SCALE GENOMIC DNA]</scope>
    <source>
        <strain evidence="3">LMG 19866</strain>
    </source>
</reference>
<dbReference type="RefSeq" id="WP_124730357.1">
    <property type="nucleotide sequence ID" value="NZ_CBCSKC010000098.1"/>
</dbReference>
<dbReference type="AlphaFoldDB" id="A0A3G8LTK1"/>
<dbReference type="OrthoDB" id="6402325at2"/>
<keyword evidence="1" id="KW-0812">Transmembrane</keyword>
<gene>
    <name evidence="2" type="ORF">EGC82_08405</name>
</gene>
<organism evidence="2 3">
    <name type="scientific">Shewanella livingstonensis</name>
    <dbReference type="NCBI Taxonomy" id="150120"/>
    <lineage>
        <taxon>Bacteria</taxon>
        <taxon>Pseudomonadati</taxon>
        <taxon>Pseudomonadota</taxon>
        <taxon>Gammaproteobacteria</taxon>
        <taxon>Alteromonadales</taxon>
        <taxon>Shewanellaceae</taxon>
        <taxon>Shewanella</taxon>
    </lineage>
</organism>